<dbReference type="Proteomes" id="UP000053095">
    <property type="component" value="Unassembled WGS sequence"/>
</dbReference>
<accession>A0A6V8HC28</accession>
<dbReference type="AlphaFoldDB" id="A0A6V8HC28"/>
<evidence type="ECO:0000313" key="3">
    <source>
        <dbReference type="Proteomes" id="UP000053095"/>
    </source>
</evidence>
<evidence type="ECO:0000256" key="1">
    <source>
        <dbReference type="SAM" id="MobiDB-lite"/>
    </source>
</evidence>
<proteinExistence type="predicted"/>
<dbReference type="EMBL" id="DF933829">
    <property type="protein sequence ID" value="GAM38753.1"/>
    <property type="molecule type" value="Genomic_DNA"/>
</dbReference>
<reference evidence="3" key="1">
    <citation type="journal article" date="2015" name="Genome Announc.">
        <title>Draft genome sequence of Talaromyces cellulolyticus strain Y-94, a source of lignocellulosic biomass-degrading enzymes.</title>
        <authorList>
            <person name="Fujii T."/>
            <person name="Koike H."/>
            <person name="Sawayama S."/>
            <person name="Yano S."/>
            <person name="Inoue H."/>
        </authorList>
    </citation>
    <scope>NUCLEOTIDE SEQUENCE [LARGE SCALE GENOMIC DNA]</scope>
    <source>
        <strain evidence="3">Y-94</strain>
    </source>
</reference>
<comment type="caution">
    <text evidence="2">The sequence shown here is derived from an EMBL/GenBank/DDBJ whole genome shotgun (WGS) entry which is preliminary data.</text>
</comment>
<organism evidence="2 3">
    <name type="scientific">Talaromyces pinophilus</name>
    <name type="common">Penicillium pinophilum</name>
    <dbReference type="NCBI Taxonomy" id="128442"/>
    <lineage>
        <taxon>Eukaryota</taxon>
        <taxon>Fungi</taxon>
        <taxon>Dikarya</taxon>
        <taxon>Ascomycota</taxon>
        <taxon>Pezizomycotina</taxon>
        <taxon>Eurotiomycetes</taxon>
        <taxon>Eurotiomycetidae</taxon>
        <taxon>Eurotiales</taxon>
        <taxon>Trichocomaceae</taxon>
        <taxon>Talaromyces</taxon>
        <taxon>Talaromyces sect. Talaromyces</taxon>
    </lineage>
</organism>
<gene>
    <name evidence="2" type="ORF">TCE0_033r09742</name>
</gene>
<name>A0A6V8HC28_TALPI</name>
<sequence length="108" mass="12435">MNLLGSRSVEEVPEMPLSEDDDTEESSSEEEEDDWGHIPFSPRRDDDAPFPLRLSLWKAIAYGRDRNVLMSMQSMQGNVVNMWQTSFEIETIGWPVLPFDAFTNVYGF</sequence>
<keyword evidence="3" id="KW-1185">Reference proteome</keyword>
<feature type="compositionally biased region" description="Acidic residues" evidence="1">
    <location>
        <begin position="11"/>
        <end position="34"/>
    </location>
</feature>
<protein>
    <submittedName>
        <fullName evidence="2">Uncharacterized protein</fullName>
    </submittedName>
</protein>
<evidence type="ECO:0000313" key="2">
    <source>
        <dbReference type="EMBL" id="GAM38753.1"/>
    </source>
</evidence>
<feature type="region of interest" description="Disordered" evidence="1">
    <location>
        <begin position="1"/>
        <end position="47"/>
    </location>
</feature>